<accession>A0A1J1HJZ8</accession>
<dbReference type="EMBL" id="CVRI01000006">
    <property type="protein sequence ID" value="CRK87874.1"/>
    <property type="molecule type" value="Genomic_DNA"/>
</dbReference>
<name>A0A1J1HJZ8_9DIPT</name>
<dbReference type="AlphaFoldDB" id="A0A1J1HJZ8"/>
<reference evidence="1 2" key="1">
    <citation type="submission" date="2015-04" db="EMBL/GenBank/DDBJ databases">
        <authorList>
            <person name="Syromyatnikov M.Y."/>
            <person name="Popov V.N."/>
        </authorList>
    </citation>
    <scope>NUCLEOTIDE SEQUENCE [LARGE SCALE GENOMIC DNA]</scope>
</reference>
<proteinExistence type="predicted"/>
<evidence type="ECO:0000313" key="2">
    <source>
        <dbReference type="Proteomes" id="UP000183832"/>
    </source>
</evidence>
<sequence length="136" mass="15210">MGNRERELKMLFGVLWVSNQGGKRKPATFSHNITLAVAVQSCATDLRNKKHEALVLFEAPFGGSRQKHYDDLPLRSDTNAIWEFIDIRASTCQHLKLSTYLADNKTKKKIEIFSPNNGEAVKAEGNKGIPKKAIKA</sequence>
<gene>
    <name evidence="1" type="ORF">CLUMA_CG001661</name>
</gene>
<protein>
    <submittedName>
        <fullName evidence="1">CLUMA_CG001661, isoform A</fullName>
    </submittedName>
</protein>
<organism evidence="1 2">
    <name type="scientific">Clunio marinus</name>
    <dbReference type="NCBI Taxonomy" id="568069"/>
    <lineage>
        <taxon>Eukaryota</taxon>
        <taxon>Metazoa</taxon>
        <taxon>Ecdysozoa</taxon>
        <taxon>Arthropoda</taxon>
        <taxon>Hexapoda</taxon>
        <taxon>Insecta</taxon>
        <taxon>Pterygota</taxon>
        <taxon>Neoptera</taxon>
        <taxon>Endopterygota</taxon>
        <taxon>Diptera</taxon>
        <taxon>Nematocera</taxon>
        <taxon>Chironomoidea</taxon>
        <taxon>Chironomidae</taxon>
        <taxon>Clunio</taxon>
    </lineage>
</organism>
<keyword evidence="2" id="KW-1185">Reference proteome</keyword>
<evidence type="ECO:0000313" key="1">
    <source>
        <dbReference type="EMBL" id="CRK87874.1"/>
    </source>
</evidence>
<dbReference type="Proteomes" id="UP000183832">
    <property type="component" value="Unassembled WGS sequence"/>
</dbReference>